<dbReference type="InterPro" id="IPR001375">
    <property type="entry name" value="Peptidase_S9_cat"/>
</dbReference>
<evidence type="ECO:0000313" key="2">
    <source>
        <dbReference type="EMBL" id="GKS81527.1"/>
    </source>
</evidence>
<organism evidence="2 3">
    <name type="scientific">Ligilactobacillus pabuli</name>
    <dbReference type="NCBI Taxonomy" id="2886039"/>
    <lineage>
        <taxon>Bacteria</taxon>
        <taxon>Bacillati</taxon>
        <taxon>Bacillota</taxon>
        <taxon>Bacilli</taxon>
        <taxon>Lactobacillales</taxon>
        <taxon>Lactobacillaceae</taxon>
        <taxon>Ligilactobacillus</taxon>
    </lineage>
</organism>
<evidence type="ECO:0000259" key="1">
    <source>
        <dbReference type="Pfam" id="PF00326"/>
    </source>
</evidence>
<dbReference type="InterPro" id="IPR029058">
    <property type="entry name" value="AB_hydrolase_fold"/>
</dbReference>
<feature type="domain" description="Peptidase S9 prolyl oligopeptidase catalytic" evidence="1">
    <location>
        <begin position="180"/>
        <end position="246"/>
    </location>
</feature>
<dbReference type="Gene3D" id="3.40.50.1820">
    <property type="entry name" value="alpha/beta hydrolase"/>
    <property type="match status" value="1"/>
</dbReference>
<proteinExistence type="predicted"/>
<dbReference type="Proteomes" id="UP001055149">
    <property type="component" value="Unassembled WGS sequence"/>
</dbReference>
<comment type="caution">
    <text evidence="2">The sequence shown here is derived from an EMBL/GenBank/DDBJ whole genome shotgun (WGS) entry which is preliminary data.</text>
</comment>
<dbReference type="RefSeq" id="WP_244055270.1">
    <property type="nucleotide sequence ID" value="NZ_BQXH01000010.1"/>
</dbReference>
<protein>
    <recommendedName>
        <fullName evidence="1">Peptidase S9 prolyl oligopeptidase catalytic domain-containing protein</fullName>
    </recommendedName>
</protein>
<dbReference type="EMBL" id="BQXH01000010">
    <property type="protein sequence ID" value="GKS81527.1"/>
    <property type="molecule type" value="Genomic_DNA"/>
</dbReference>
<gene>
    <name evidence="2" type="ORF">LPAF129_12130</name>
</gene>
<dbReference type="SUPFAM" id="SSF53474">
    <property type="entry name" value="alpha/beta-Hydrolases"/>
    <property type="match status" value="1"/>
</dbReference>
<name>A0ABQ5JJT3_9LACO</name>
<keyword evidence="3" id="KW-1185">Reference proteome</keyword>
<accession>A0ABQ5JJT3</accession>
<evidence type="ECO:0000313" key="3">
    <source>
        <dbReference type="Proteomes" id="UP001055149"/>
    </source>
</evidence>
<sequence length="253" mass="28147">MQEANNLHELIEPVGDRLPHIWQQLTYYQDDQYQEQLTLCVPANLTQQAQPHYPVILFAADPHVSRLSALLQLTNKGYAVAILATSELHPTTIASFNSAARFLMLHAWKYQLDSNRLIAMGEGLSAYAAAGAVLATGQQEFNREDVHTLPLNFRACITLAGQFELPHQPALPTLLGKRRLGPFLLLHGTADEQVPLKQSLTFSAFLTEQHVQNDLYQLKDCPHGSDAFFTPYVVDLLAAFIREATKKAKSNGS</sequence>
<dbReference type="Pfam" id="PF00326">
    <property type="entry name" value="Peptidase_S9"/>
    <property type="match status" value="1"/>
</dbReference>
<reference evidence="2" key="1">
    <citation type="journal article" date="2022" name="Int. J. Syst. Evol. Microbiol.">
        <title>A novel species of lactic acid bacteria, Ligilactobacillus pabuli sp. nov., isolated from alfalfa silage.</title>
        <authorList>
            <person name="Tohno M."/>
            <person name="Tanizawa Y."/>
            <person name="Sawada H."/>
            <person name="Sakamoto M."/>
            <person name="Ohkuma M."/>
            <person name="Kobayashi H."/>
        </authorList>
    </citation>
    <scope>NUCLEOTIDE SEQUENCE</scope>
    <source>
        <strain evidence="2">AF129</strain>
    </source>
</reference>